<proteinExistence type="predicted"/>
<sequence length="260" mass="28941">MTTILLILALVALVFLAAVTLFIFRELGRLSGRMEGWEKEMEGVENRIQDLCQEISALTRLLSGRSSGKGGENILSEALSALPPDILLQDVEMGNGRVEFALRLRDGSLVPLDSKFVEPGTPPEVIPSRLLARTRELAKYLDDPRAAGFALVAVPDEAYHLSHKVIARAGLENRVIMVPYTQTLPAALLTLALATRFQRSPEGFSAQEMLDLLENLEKNLIQEEKLLRQSLQKIAKLVVLVLRKKEQFLEYNLNGRKTVV</sequence>
<feature type="coiled-coil region" evidence="1">
    <location>
        <begin position="27"/>
        <end position="61"/>
    </location>
</feature>
<keyword evidence="2" id="KW-0812">Transmembrane</keyword>
<name>A0A7C3CLQ6_9BACT</name>
<feature type="coiled-coil region" evidence="1">
    <location>
        <begin position="206"/>
        <end position="233"/>
    </location>
</feature>
<comment type="caution">
    <text evidence="3">The sequence shown here is derived from an EMBL/GenBank/DDBJ whole genome shotgun (WGS) entry which is preliminary data.</text>
</comment>
<reference evidence="3" key="1">
    <citation type="journal article" date="2020" name="mSystems">
        <title>Genome- and Community-Level Interaction Insights into Carbon Utilization and Element Cycling Functions of Hydrothermarchaeota in Hydrothermal Sediment.</title>
        <authorList>
            <person name="Zhou Z."/>
            <person name="Liu Y."/>
            <person name="Xu W."/>
            <person name="Pan J."/>
            <person name="Luo Z.H."/>
            <person name="Li M."/>
        </authorList>
    </citation>
    <scope>NUCLEOTIDE SEQUENCE [LARGE SCALE GENOMIC DNA]</scope>
    <source>
        <strain evidence="3">HyVt-483</strain>
    </source>
</reference>
<evidence type="ECO:0008006" key="4">
    <source>
        <dbReference type="Google" id="ProtNLM"/>
    </source>
</evidence>
<dbReference type="Proteomes" id="UP000886043">
    <property type="component" value="Unassembled WGS sequence"/>
</dbReference>
<accession>A0A7C3CLQ6</accession>
<feature type="transmembrane region" description="Helical" evidence="2">
    <location>
        <begin position="6"/>
        <end position="24"/>
    </location>
</feature>
<keyword evidence="1" id="KW-0175">Coiled coil</keyword>
<keyword evidence="2" id="KW-1133">Transmembrane helix</keyword>
<evidence type="ECO:0000313" key="3">
    <source>
        <dbReference type="EMBL" id="HFC98092.1"/>
    </source>
</evidence>
<dbReference type="AlphaFoldDB" id="A0A7C3CLQ6"/>
<dbReference type="EMBL" id="DRMH01000082">
    <property type="protein sequence ID" value="HFC98092.1"/>
    <property type="molecule type" value="Genomic_DNA"/>
</dbReference>
<organism evidence="3">
    <name type="scientific">Thermosulfurimonas dismutans</name>
    <dbReference type="NCBI Taxonomy" id="999894"/>
    <lineage>
        <taxon>Bacteria</taxon>
        <taxon>Pseudomonadati</taxon>
        <taxon>Thermodesulfobacteriota</taxon>
        <taxon>Thermodesulfobacteria</taxon>
        <taxon>Thermodesulfobacteriales</taxon>
        <taxon>Thermodesulfobacteriaceae</taxon>
        <taxon>Thermosulfurimonas</taxon>
    </lineage>
</organism>
<protein>
    <recommendedName>
        <fullName evidence="4">DNA recombination protein RmuC</fullName>
    </recommendedName>
</protein>
<keyword evidence="2" id="KW-0472">Membrane</keyword>
<gene>
    <name evidence="3" type="ORF">ENJ40_06505</name>
</gene>
<evidence type="ECO:0000256" key="1">
    <source>
        <dbReference type="SAM" id="Coils"/>
    </source>
</evidence>
<evidence type="ECO:0000256" key="2">
    <source>
        <dbReference type="SAM" id="Phobius"/>
    </source>
</evidence>